<keyword evidence="2" id="KW-1185">Reference proteome</keyword>
<dbReference type="Proteomes" id="UP000557307">
    <property type="component" value="Unassembled WGS sequence"/>
</dbReference>
<dbReference type="AlphaFoldDB" id="A0A840U153"/>
<organism evidence="1 2">
    <name type="scientific">Rhabdobacter roseus</name>
    <dbReference type="NCBI Taxonomy" id="1655419"/>
    <lineage>
        <taxon>Bacteria</taxon>
        <taxon>Pseudomonadati</taxon>
        <taxon>Bacteroidota</taxon>
        <taxon>Cytophagia</taxon>
        <taxon>Cytophagales</taxon>
        <taxon>Cytophagaceae</taxon>
        <taxon>Rhabdobacter</taxon>
    </lineage>
</organism>
<accession>A0A840U153</accession>
<protein>
    <submittedName>
        <fullName evidence="1">Uncharacterized protein</fullName>
    </submittedName>
</protein>
<dbReference type="EMBL" id="JACHGF010000019">
    <property type="protein sequence ID" value="MBB5287477.1"/>
    <property type="molecule type" value="Genomic_DNA"/>
</dbReference>
<gene>
    <name evidence="1" type="ORF">HNQ92_005641</name>
</gene>
<reference evidence="1 2" key="1">
    <citation type="submission" date="2020-08" db="EMBL/GenBank/DDBJ databases">
        <title>Genomic Encyclopedia of Type Strains, Phase IV (KMG-IV): sequencing the most valuable type-strain genomes for metagenomic binning, comparative biology and taxonomic classification.</title>
        <authorList>
            <person name="Goeker M."/>
        </authorList>
    </citation>
    <scope>NUCLEOTIDE SEQUENCE [LARGE SCALE GENOMIC DNA]</scope>
    <source>
        <strain evidence="1 2">DSM 105074</strain>
    </source>
</reference>
<evidence type="ECO:0000313" key="2">
    <source>
        <dbReference type="Proteomes" id="UP000557307"/>
    </source>
</evidence>
<sequence>MVLPLRFRRNSTCVGIVISKMGRKKKVPAVLDEETMELHNRRINELSAAHEAY</sequence>
<comment type="caution">
    <text evidence="1">The sequence shown here is derived from an EMBL/GenBank/DDBJ whole genome shotgun (WGS) entry which is preliminary data.</text>
</comment>
<evidence type="ECO:0000313" key="1">
    <source>
        <dbReference type="EMBL" id="MBB5287477.1"/>
    </source>
</evidence>
<proteinExistence type="predicted"/>
<name>A0A840U153_9BACT</name>